<evidence type="ECO:0000313" key="1">
    <source>
        <dbReference type="EMBL" id="HIR50451.1"/>
    </source>
</evidence>
<dbReference type="EMBL" id="DVHE01000033">
    <property type="protein sequence ID" value="HIR50451.1"/>
    <property type="molecule type" value="Genomic_DNA"/>
</dbReference>
<reference evidence="1" key="2">
    <citation type="journal article" date="2021" name="PeerJ">
        <title>Extensive microbial diversity within the chicken gut microbiome revealed by metagenomics and culture.</title>
        <authorList>
            <person name="Gilroy R."/>
            <person name="Ravi A."/>
            <person name="Getino M."/>
            <person name="Pursley I."/>
            <person name="Horton D.L."/>
            <person name="Alikhan N.F."/>
            <person name="Baker D."/>
            <person name="Gharbi K."/>
            <person name="Hall N."/>
            <person name="Watson M."/>
            <person name="Adriaenssens E.M."/>
            <person name="Foster-Nyarko E."/>
            <person name="Jarju S."/>
            <person name="Secka A."/>
            <person name="Antonio M."/>
            <person name="Oren A."/>
            <person name="Chaudhuri R.R."/>
            <person name="La Ragione R."/>
            <person name="Hildebrand F."/>
            <person name="Pallen M.J."/>
        </authorList>
    </citation>
    <scope>NUCLEOTIDE SEQUENCE</scope>
    <source>
        <strain evidence="1">ChiBcec15-4380</strain>
    </source>
</reference>
<sequence>MKIIYEGTDIYPEISVHRCYHDMYADKQSDELLLKLNDTRELWDRWSPKKGDTIAVEDGAAKTGKMFVESVVPESGLITLRAYSAPQSTKDKRSKSWEKVKFLQLIQEIAGRHGLTVETYGITDQTYDYVEQNNLPDFAFLQARCTLEGAAFLVYDGKLVVYDEAYMEGQQPVDTITITPANDFEYRDEGAYAYGSAEAVNGGLTGTFSAPAGGDKVLRKILPFRMTDQAEADRFAKGLLRDANKEATVATLWTGTLLREYAAGSVVTLSTEGVASWDGTAFVSRIRHDYVKTRSKLYLRKPLEGY</sequence>
<dbReference type="Proteomes" id="UP000824239">
    <property type="component" value="Unassembled WGS sequence"/>
</dbReference>
<gene>
    <name evidence="1" type="ORF">IAA53_04070</name>
</gene>
<dbReference type="AlphaFoldDB" id="A0A9D1IVI7"/>
<accession>A0A9D1IVI7</accession>
<name>A0A9D1IVI7_9FIRM</name>
<comment type="caution">
    <text evidence="1">The sequence shown here is derived from an EMBL/GenBank/DDBJ whole genome shotgun (WGS) entry which is preliminary data.</text>
</comment>
<protein>
    <submittedName>
        <fullName evidence="1">Phage late control D family protein</fullName>
    </submittedName>
</protein>
<organism evidence="1 2">
    <name type="scientific">Candidatus Avoscillospira avicola</name>
    <dbReference type="NCBI Taxonomy" id="2840706"/>
    <lineage>
        <taxon>Bacteria</taxon>
        <taxon>Bacillati</taxon>
        <taxon>Bacillota</taxon>
        <taxon>Clostridia</taxon>
        <taxon>Eubacteriales</taxon>
        <taxon>Oscillospiraceae</taxon>
        <taxon>Oscillospiraceae incertae sedis</taxon>
        <taxon>Candidatus Avoscillospira</taxon>
    </lineage>
</organism>
<proteinExistence type="predicted"/>
<evidence type="ECO:0000313" key="2">
    <source>
        <dbReference type="Proteomes" id="UP000824239"/>
    </source>
</evidence>
<reference evidence="1" key="1">
    <citation type="submission" date="2020-10" db="EMBL/GenBank/DDBJ databases">
        <authorList>
            <person name="Gilroy R."/>
        </authorList>
    </citation>
    <scope>NUCLEOTIDE SEQUENCE</scope>
    <source>
        <strain evidence="1">ChiBcec15-4380</strain>
    </source>
</reference>
<dbReference type="SUPFAM" id="SSF69279">
    <property type="entry name" value="Phage tail proteins"/>
    <property type="match status" value="1"/>
</dbReference>